<name>A0A0E9U6C5_ANGAN</name>
<dbReference type="AlphaFoldDB" id="A0A0E9U6C5"/>
<sequence length="28" mass="3409">MMLLYRKEQCFLFKGLTWWLNVTLASCL</sequence>
<accession>A0A0E9U6C5</accession>
<evidence type="ECO:0000313" key="1">
    <source>
        <dbReference type="EMBL" id="JAH61459.1"/>
    </source>
</evidence>
<proteinExistence type="predicted"/>
<protein>
    <submittedName>
        <fullName evidence="1">Uncharacterized protein</fullName>
    </submittedName>
</protein>
<reference evidence="1" key="2">
    <citation type="journal article" date="2015" name="Fish Shellfish Immunol.">
        <title>Early steps in the European eel (Anguilla anguilla)-Vibrio vulnificus interaction in the gills: Role of the RtxA13 toxin.</title>
        <authorList>
            <person name="Callol A."/>
            <person name="Pajuelo D."/>
            <person name="Ebbesson L."/>
            <person name="Teles M."/>
            <person name="MacKenzie S."/>
            <person name="Amaro C."/>
        </authorList>
    </citation>
    <scope>NUCLEOTIDE SEQUENCE</scope>
</reference>
<organism evidence="1">
    <name type="scientific">Anguilla anguilla</name>
    <name type="common">European freshwater eel</name>
    <name type="synonym">Muraena anguilla</name>
    <dbReference type="NCBI Taxonomy" id="7936"/>
    <lineage>
        <taxon>Eukaryota</taxon>
        <taxon>Metazoa</taxon>
        <taxon>Chordata</taxon>
        <taxon>Craniata</taxon>
        <taxon>Vertebrata</taxon>
        <taxon>Euteleostomi</taxon>
        <taxon>Actinopterygii</taxon>
        <taxon>Neopterygii</taxon>
        <taxon>Teleostei</taxon>
        <taxon>Anguilliformes</taxon>
        <taxon>Anguillidae</taxon>
        <taxon>Anguilla</taxon>
    </lineage>
</organism>
<dbReference type="PROSITE" id="PS51257">
    <property type="entry name" value="PROKAR_LIPOPROTEIN"/>
    <property type="match status" value="1"/>
</dbReference>
<dbReference type="EMBL" id="GBXM01047118">
    <property type="protein sequence ID" value="JAH61459.1"/>
    <property type="molecule type" value="Transcribed_RNA"/>
</dbReference>
<reference evidence="1" key="1">
    <citation type="submission" date="2014-11" db="EMBL/GenBank/DDBJ databases">
        <authorList>
            <person name="Amaro Gonzalez C."/>
        </authorList>
    </citation>
    <scope>NUCLEOTIDE SEQUENCE</scope>
</reference>